<dbReference type="AlphaFoldDB" id="A0AAW2CKV5"/>
<evidence type="ECO:0000313" key="2">
    <source>
        <dbReference type="EMBL" id="KAK9998012.1"/>
    </source>
</evidence>
<dbReference type="PANTHER" id="PTHR48258:SF12">
    <property type="entry name" value="TRANSPOSON PROTEIN, CACTA, EN_SPM SUB-CLASS"/>
    <property type="match status" value="1"/>
</dbReference>
<feature type="region of interest" description="Disordered" evidence="1">
    <location>
        <begin position="91"/>
        <end position="117"/>
    </location>
</feature>
<accession>A0AAW2CKV5</accession>
<dbReference type="PANTHER" id="PTHR48258">
    <property type="entry name" value="DUF4218 DOMAIN-CONTAINING PROTEIN-RELATED"/>
    <property type="match status" value="1"/>
</dbReference>
<keyword evidence="3" id="KW-1185">Reference proteome</keyword>
<reference evidence="2 3" key="1">
    <citation type="submission" date="2024-01" db="EMBL/GenBank/DDBJ databases">
        <title>A telomere-to-telomere, gap-free genome of sweet tea (Lithocarpus litseifolius).</title>
        <authorList>
            <person name="Zhou J."/>
        </authorList>
    </citation>
    <scope>NUCLEOTIDE SEQUENCE [LARGE SCALE GENOMIC DNA]</scope>
    <source>
        <strain evidence="2">Zhou-2022a</strain>
        <tissue evidence="2">Leaf</tissue>
    </source>
</reference>
<comment type="caution">
    <text evidence="2">The sequence shown here is derived from an EMBL/GenBank/DDBJ whole genome shotgun (WGS) entry which is preliminary data.</text>
</comment>
<dbReference type="Proteomes" id="UP001459277">
    <property type="component" value="Unassembled WGS sequence"/>
</dbReference>
<evidence type="ECO:0000256" key="1">
    <source>
        <dbReference type="SAM" id="MobiDB-lite"/>
    </source>
</evidence>
<gene>
    <name evidence="2" type="ORF">SO802_017615</name>
</gene>
<sequence length="117" mass="13660">MSMDAFERKELFDKVRWFARYPDNEAKRFKRYVINGLKFRTKDFETTRKTQNSGVCVVTESGVTYYDDDEEVDTYMENVHYNVTTKDACDDANDNHASAQVDEEGTIYDAPLISEDK</sequence>
<evidence type="ECO:0000313" key="3">
    <source>
        <dbReference type="Proteomes" id="UP001459277"/>
    </source>
</evidence>
<protein>
    <submittedName>
        <fullName evidence="2">Uncharacterized protein</fullName>
    </submittedName>
</protein>
<dbReference type="EMBL" id="JAZDWU010000006">
    <property type="protein sequence ID" value="KAK9998012.1"/>
    <property type="molecule type" value="Genomic_DNA"/>
</dbReference>
<organism evidence="2 3">
    <name type="scientific">Lithocarpus litseifolius</name>
    <dbReference type="NCBI Taxonomy" id="425828"/>
    <lineage>
        <taxon>Eukaryota</taxon>
        <taxon>Viridiplantae</taxon>
        <taxon>Streptophyta</taxon>
        <taxon>Embryophyta</taxon>
        <taxon>Tracheophyta</taxon>
        <taxon>Spermatophyta</taxon>
        <taxon>Magnoliopsida</taxon>
        <taxon>eudicotyledons</taxon>
        <taxon>Gunneridae</taxon>
        <taxon>Pentapetalae</taxon>
        <taxon>rosids</taxon>
        <taxon>fabids</taxon>
        <taxon>Fagales</taxon>
        <taxon>Fagaceae</taxon>
        <taxon>Lithocarpus</taxon>
    </lineage>
</organism>
<name>A0AAW2CKV5_9ROSI</name>
<proteinExistence type="predicted"/>